<sequence length="359" mass="39682">MRALPVVEVRAKRAVPVVEVRAKRASKPRLLTAALTVLLLTSLAPPASAKDVETRPSYAAPRLAPGHNAWVSVSVARLWLSPGSPRPVDRPALAQPVRFTQWLHALSLSQRRGLYYLTPTEALLGDRVVVLQLRPHWAKVVVPSQPSQKHRRGYPGWVPRNQLTTQRPPVTDEEATVIRRTAWLRTDETAATHVMPISIGTRLHVMGRIGRYVQVVTPLGATRRILQGSVVLHPWGTPALKPSRAGIVATAKSFLGLPYLWGGLSGFGLDCSGLTWIDYRLHGIRIPRDALPQSKHGRRPHPRRAGDLLFYGSPVHHVTMYLGHNQMIQAQGTGTRVKIDPTSFPPLASEYAGARRYLP</sequence>
<dbReference type="EMBL" id="VUJV01000003">
    <property type="protein sequence ID" value="KAA1419185.1"/>
    <property type="molecule type" value="Genomic_DNA"/>
</dbReference>
<dbReference type="GO" id="GO:0006508">
    <property type="term" value="P:proteolysis"/>
    <property type="evidence" value="ECO:0007669"/>
    <property type="project" value="UniProtKB-KW"/>
</dbReference>
<dbReference type="Pfam" id="PF23795">
    <property type="entry name" value="SH3_YKFC_2nd"/>
    <property type="match status" value="1"/>
</dbReference>
<evidence type="ECO:0000313" key="8">
    <source>
        <dbReference type="Proteomes" id="UP000325003"/>
    </source>
</evidence>
<evidence type="ECO:0000256" key="5">
    <source>
        <dbReference type="SAM" id="SignalP"/>
    </source>
</evidence>
<name>A0A5B1LEV4_9ACTN</name>
<evidence type="ECO:0000313" key="7">
    <source>
        <dbReference type="EMBL" id="KAA1419185.1"/>
    </source>
</evidence>
<dbReference type="Gene3D" id="2.30.30.40">
    <property type="entry name" value="SH3 Domains"/>
    <property type="match status" value="1"/>
</dbReference>
<proteinExistence type="inferred from homology"/>
<dbReference type="Proteomes" id="UP000325003">
    <property type="component" value="Unassembled WGS sequence"/>
</dbReference>
<comment type="similarity">
    <text evidence="1">Belongs to the peptidase C40 family.</text>
</comment>
<keyword evidence="8" id="KW-1185">Reference proteome</keyword>
<dbReference type="InterPro" id="IPR057812">
    <property type="entry name" value="SH3_YKFC_2nd"/>
</dbReference>
<feature type="chain" id="PRO_5022979280" evidence="5">
    <location>
        <begin position="50"/>
        <end position="359"/>
    </location>
</feature>
<dbReference type="InterPro" id="IPR000064">
    <property type="entry name" value="NLP_P60_dom"/>
</dbReference>
<keyword evidence="4" id="KW-0788">Thiol protease</keyword>
<accession>A0A5B1LEV4</accession>
<dbReference type="InterPro" id="IPR038765">
    <property type="entry name" value="Papain-like_cys_pep_sf"/>
</dbReference>
<dbReference type="PROSITE" id="PS51935">
    <property type="entry name" value="NLPC_P60"/>
    <property type="match status" value="1"/>
</dbReference>
<dbReference type="Pfam" id="PF00877">
    <property type="entry name" value="NLPC_P60"/>
    <property type="match status" value="1"/>
</dbReference>
<keyword evidence="5" id="KW-0732">Signal</keyword>
<reference evidence="7 8" key="2">
    <citation type="submission" date="2019-09" db="EMBL/GenBank/DDBJ databases">
        <authorList>
            <person name="Jin C."/>
        </authorList>
    </citation>
    <scope>NUCLEOTIDE SEQUENCE [LARGE SCALE GENOMIC DNA]</scope>
    <source>
        <strain evidence="7 8">BN130099</strain>
    </source>
</reference>
<evidence type="ECO:0000259" key="6">
    <source>
        <dbReference type="PROSITE" id="PS51935"/>
    </source>
</evidence>
<dbReference type="GO" id="GO:0008234">
    <property type="term" value="F:cysteine-type peptidase activity"/>
    <property type="evidence" value="ECO:0007669"/>
    <property type="project" value="UniProtKB-KW"/>
</dbReference>
<dbReference type="AlphaFoldDB" id="A0A5B1LEV4"/>
<reference evidence="7 8" key="1">
    <citation type="submission" date="2019-09" db="EMBL/GenBank/DDBJ databases">
        <title>Nocardioides panacisoli sp. nov., isolated from the soil of a ginseng field.</title>
        <authorList>
            <person name="Cho C."/>
        </authorList>
    </citation>
    <scope>NUCLEOTIDE SEQUENCE [LARGE SCALE GENOMIC DNA]</scope>
    <source>
        <strain evidence="7 8">BN130099</strain>
    </source>
</reference>
<dbReference type="Gene3D" id="3.90.1720.10">
    <property type="entry name" value="endopeptidase domain like (from Nostoc punctiforme)"/>
    <property type="match status" value="1"/>
</dbReference>
<keyword evidence="3" id="KW-0378">Hydrolase</keyword>
<evidence type="ECO:0000256" key="3">
    <source>
        <dbReference type="ARBA" id="ARBA00022801"/>
    </source>
</evidence>
<feature type="signal peptide" evidence="5">
    <location>
        <begin position="1"/>
        <end position="49"/>
    </location>
</feature>
<dbReference type="InterPro" id="IPR051202">
    <property type="entry name" value="Peptidase_C40"/>
</dbReference>
<comment type="caution">
    <text evidence="7">The sequence shown here is derived from an EMBL/GenBank/DDBJ whole genome shotgun (WGS) entry which is preliminary data.</text>
</comment>
<protein>
    <submittedName>
        <fullName evidence="7">NlpC/P60 family protein</fullName>
    </submittedName>
</protein>
<gene>
    <name evidence="7" type="ORF">F0U44_12090</name>
</gene>
<dbReference type="SUPFAM" id="SSF54001">
    <property type="entry name" value="Cysteine proteinases"/>
    <property type="match status" value="1"/>
</dbReference>
<dbReference type="PANTHER" id="PTHR47053">
    <property type="entry name" value="MUREIN DD-ENDOPEPTIDASE MEPH-RELATED"/>
    <property type="match status" value="1"/>
</dbReference>
<evidence type="ECO:0000256" key="4">
    <source>
        <dbReference type="ARBA" id="ARBA00022807"/>
    </source>
</evidence>
<dbReference type="PANTHER" id="PTHR47053:SF3">
    <property type="entry name" value="GAMMA-D-GLUTAMYL-L-LYSINE DIPEPTIDYL-PEPTIDASE"/>
    <property type="match status" value="1"/>
</dbReference>
<evidence type="ECO:0000256" key="1">
    <source>
        <dbReference type="ARBA" id="ARBA00007074"/>
    </source>
</evidence>
<evidence type="ECO:0000256" key="2">
    <source>
        <dbReference type="ARBA" id="ARBA00022670"/>
    </source>
</evidence>
<feature type="domain" description="NlpC/P60" evidence="6">
    <location>
        <begin position="241"/>
        <end position="358"/>
    </location>
</feature>
<keyword evidence="2" id="KW-0645">Protease</keyword>
<organism evidence="7 8">
    <name type="scientific">Nocardioides humilatus</name>
    <dbReference type="NCBI Taxonomy" id="2607660"/>
    <lineage>
        <taxon>Bacteria</taxon>
        <taxon>Bacillati</taxon>
        <taxon>Actinomycetota</taxon>
        <taxon>Actinomycetes</taxon>
        <taxon>Propionibacteriales</taxon>
        <taxon>Nocardioidaceae</taxon>
        <taxon>Nocardioides</taxon>
    </lineage>
</organism>